<evidence type="ECO:0000256" key="5">
    <source>
        <dbReference type="ARBA" id="ARBA00022741"/>
    </source>
</evidence>
<proteinExistence type="inferred from homology"/>
<sequence>MTCTNEQSIFLPEGLDQQEIKREPNKEYQHPFIFNLFFIFFFPFVCRIRPVTKEDIYQVAKDDRTEENAMKVSAGWDKSVNKYIKQIQHYISVKEIDSKSTIKEPDKPSLMNTLIFQLGDFKMVLAVVFMLVACGVSLAQPYLMEKMLEIVDERQEAEESGEKEPGFPFVSGLILIICPFANSIFTSLGMRYAIHFVARVRASLACLIFDSTIKSSIGGETSEEKGQLLSLLSSDVATVADMTLQAFYMIQLPFRMIIAFIFVIISFGMVSLVAIAVFAISIPFQFISASVLMKAMDKYMLINDERNKATNELLQGVRLVKCNGLEGLFVKRIESIRERQLPSIFSITTFHQLYMSVMH</sequence>
<feature type="non-terminal residue" evidence="11">
    <location>
        <position position="359"/>
    </location>
</feature>
<dbReference type="Pfam" id="PF00664">
    <property type="entry name" value="ABC_membrane"/>
    <property type="match status" value="1"/>
</dbReference>
<evidence type="ECO:0000256" key="4">
    <source>
        <dbReference type="ARBA" id="ARBA00022692"/>
    </source>
</evidence>
<comment type="similarity">
    <text evidence="2">Belongs to the ABC transporter superfamily. ABCC family. Conjugate transporter (TC 3.A.1.208) subfamily.</text>
</comment>
<protein>
    <recommendedName>
        <fullName evidence="10">ABC transmembrane type-1 domain-containing protein</fullName>
    </recommendedName>
</protein>
<organism evidence="11 12">
    <name type="scientific">Streblomastix strix</name>
    <dbReference type="NCBI Taxonomy" id="222440"/>
    <lineage>
        <taxon>Eukaryota</taxon>
        <taxon>Metamonada</taxon>
        <taxon>Preaxostyla</taxon>
        <taxon>Oxymonadida</taxon>
        <taxon>Streblomastigidae</taxon>
        <taxon>Streblomastix</taxon>
    </lineage>
</organism>
<gene>
    <name evidence="11" type="ORF">EZS28_024334</name>
</gene>
<keyword evidence="3" id="KW-0813">Transport</keyword>
<dbReference type="PROSITE" id="PS50929">
    <property type="entry name" value="ABC_TM1F"/>
    <property type="match status" value="1"/>
</dbReference>
<keyword evidence="8 9" id="KW-0472">Membrane</keyword>
<dbReference type="OrthoDB" id="6500128at2759"/>
<dbReference type="PANTHER" id="PTHR24223">
    <property type="entry name" value="ATP-BINDING CASSETTE SUB-FAMILY C"/>
    <property type="match status" value="1"/>
</dbReference>
<evidence type="ECO:0000256" key="1">
    <source>
        <dbReference type="ARBA" id="ARBA00004141"/>
    </source>
</evidence>
<name>A0A5J4VCE4_9EUKA</name>
<feature type="domain" description="ABC transmembrane type-1" evidence="10">
    <location>
        <begin position="124"/>
        <end position="359"/>
    </location>
</feature>
<feature type="transmembrane region" description="Helical" evidence="9">
    <location>
        <begin position="257"/>
        <end position="284"/>
    </location>
</feature>
<reference evidence="11 12" key="1">
    <citation type="submission" date="2019-03" db="EMBL/GenBank/DDBJ databases">
        <title>Single cell metagenomics reveals metabolic interactions within the superorganism composed of flagellate Streblomastix strix and complex community of Bacteroidetes bacteria on its surface.</title>
        <authorList>
            <person name="Treitli S.C."/>
            <person name="Kolisko M."/>
            <person name="Husnik F."/>
            <person name="Keeling P."/>
            <person name="Hampl V."/>
        </authorList>
    </citation>
    <scope>NUCLEOTIDE SEQUENCE [LARGE SCALE GENOMIC DNA]</scope>
    <source>
        <strain evidence="11">ST1C</strain>
    </source>
</reference>
<dbReference type="InterPro" id="IPR050173">
    <property type="entry name" value="ABC_transporter_C-like"/>
</dbReference>
<dbReference type="InterPro" id="IPR036640">
    <property type="entry name" value="ABC1_TM_sf"/>
</dbReference>
<keyword evidence="7 9" id="KW-1133">Transmembrane helix</keyword>
<accession>A0A5J4VCE4</accession>
<evidence type="ECO:0000256" key="3">
    <source>
        <dbReference type="ARBA" id="ARBA00022448"/>
    </source>
</evidence>
<dbReference type="InterPro" id="IPR011527">
    <property type="entry name" value="ABC1_TM_dom"/>
</dbReference>
<keyword evidence="5" id="KW-0547">Nucleotide-binding</keyword>
<dbReference type="SUPFAM" id="SSF90123">
    <property type="entry name" value="ABC transporter transmembrane region"/>
    <property type="match status" value="1"/>
</dbReference>
<dbReference type="Proteomes" id="UP000324800">
    <property type="component" value="Unassembled WGS sequence"/>
</dbReference>
<feature type="transmembrane region" description="Helical" evidence="9">
    <location>
        <begin position="28"/>
        <end position="46"/>
    </location>
</feature>
<feature type="transmembrane region" description="Helical" evidence="9">
    <location>
        <begin position="123"/>
        <end position="143"/>
    </location>
</feature>
<keyword evidence="6" id="KW-0067">ATP-binding</keyword>
<evidence type="ECO:0000256" key="6">
    <source>
        <dbReference type="ARBA" id="ARBA00022840"/>
    </source>
</evidence>
<dbReference type="GO" id="GO:0140359">
    <property type="term" value="F:ABC-type transporter activity"/>
    <property type="evidence" value="ECO:0007669"/>
    <property type="project" value="InterPro"/>
</dbReference>
<evidence type="ECO:0000256" key="9">
    <source>
        <dbReference type="SAM" id="Phobius"/>
    </source>
</evidence>
<dbReference type="PANTHER" id="PTHR24223:SF456">
    <property type="entry name" value="MULTIDRUG RESISTANCE-ASSOCIATED PROTEIN LETHAL(2)03659"/>
    <property type="match status" value="1"/>
</dbReference>
<dbReference type="Gene3D" id="1.20.1560.10">
    <property type="entry name" value="ABC transporter type 1, transmembrane domain"/>
    <property type="match status" value="1"/>
</dbReference>
<dbReference type="AlphaFoldDB" id="A0A5J4VCE4"/>
<evidence type="ECO:0000259" key="10">
    <source>
        <dbReference type="PROSITE" id="PS50929"/>
    </source>
</evidence>
<dbReference type="GO" id="GO:0005524">
    <property type="term" value="F:ATP binding"/>
    <property type="evidence" value="ECO:0007669"/>
    <property type="project" value="UniProtKB-KW"/>
</dbReference>
<evidence type="ECO:0000256" key="2">
    <source>
        <dbReference type="ARBA" id="ARBA00009726"/>
    </source>
</evidence>
<dbReference type="EMBL" id="SNRW01008077">
    <property type="protein sequence ID" value="KAA6380141.1"/>
    <property type="molecule type" value="Genomic_DNA"/>
</dbReference>
<comment type="subcellular location">
    <subcellularLocation>
        <location evidence="1">Membrane</location>
        <topology evidence="1">Multi-pass membrane protein</topology>
    </subcellularLocation>
</comment>
<evidence type="ECO:0000313" key="11">
    <source>
        <dbReference type="EMBL" id="KAA6380141.1"/>
    </source>
</evidence>
<evidence type="ECO:0000256" key="7">
    <source>
        <dbReference type="ARBA" id="ARBA00022989"/>
    </source>
</evidence>
<feature type="transmembrane region" description="Helical" evidence="9">
    <location>
        <begin position="169"/>
        <end position="194"/>
    </location>
</feature>
<evidence type="ECO:0000313" key="12">
    <source>
        <dbReference type="Proteomes" id="UP000324800"/>
    </source>
</evidence>
<keyword evidence="4 9" id="KW-0812">Transmembrane</keyword>
<evidence type="ECO:0000256" key="8">
    <source>
        <dbReference type="ARBA" id="ARBA00023136"/>
    </source>
</evidence>
<comment type="caution">
    <text evidence="11">The sequence shown here is derived from an EMBL/GenBank/DDBJ whole genome shotgun (WGS) entry which is preliminary data.</text>
</comment>
<dbReference type="GO" id="GO:0016020">
    <property type="term" value="C:membrane"/>
    <property type="evidence" value="ECO:0007669"/>
    <property type="project" value="UniProtKB-SubCell"/>
</dbReference>